<comment type="cofactor">
    <cofactor evidence="2">
        <name>Zn(2+)</name>
        <dbReference type="ChEBI" id="CHEBI:29105"/>
    </cofactor>
</comment>
<evidence type="ECO:0000256" key="3">
    <source>
        <dbReference type="ARBA" id="ARBA00003976"/>
    </source>
</evidence>
<dbReference type="Gene3D" id="1.20.120.1750">
    <property type="match status" value="1"/>
</dbReference>
<dbReference type="SMART" id="SM00647">
    <property type="entry name" value="IBR"/>
    <property type="match status" value="2"/>
</dbReference>
<reference evidence="17 18" key="1">
    <citation type="journal article" date="2009" name="Nature">
        <title>The Sorghum bicolor genome and the diversification of grasses.</title>
        <authorList>
            <person name="Paterson A.H."/>
            <person name="Bowers J.E."/>
            <person name="Bruggmann R."/>
            <person name="Dubchak I."/>
            <person name="Grimwood J."/>
            <person name="Gundlach H."/>
            <person name="Haberer G."/>
            <person name="Hellsten U."/>
            <person name="Mitros T."/>
            <person name="Poliakov A."/>
            <person name="Schmutz J."/>
            <person name="Spannagl M."/>
            <person name="Tang H."/>
            <person name="Wang X."/>
            <person name="Wicker T."/>
            <person name="Bharti A.K."/>
            <person name="Chapman J."/>
            <person name="Feltus F.A."/>
            <person name="Gowik U."/>
            <person name="Grigoriev I.V."/>
            <person name="Lyons E."/>
            <person name="Maher C.A."/>
            <person name="Martis M."/>
            <person name="Narechania A."/>
            <person name="Otillar R.P."/>
            <person name="Penning B.W."/>
            <person name="Salamov A.A."/>
            <person name="Wang Y."/>
            <person name="Zhang L."/>
            <person name="Carpita N.C."/>
            <person name="Freeling M."/>
            <person name="Gingle A.R."/>
            <person name="Hash C.T."/>
            <person name="Keller B."/>
            <person name="Klein P."/>
            <person name="Kresovich S."/>
            <person name="McCann M.C."/>
            <person name="Ming R."/>
            <person name="Peterson D.G."/>
            <person name="Mehboob-ur-Rahman"/>
            <person name="Ware D."/>
            <person name="Westhoff P."/>
            <person name="Mayer K.F."/>
            <person name="Messing J."/>
            <person name="Rokhsar D.S."/>
        </authorList>
    </citation>
    <scope>NUCLEOTIDE SEQUENCE [LARGE SCALE GENOMIC DNA]</scope>
    <source>
        <strain evidence="18">cv. BTx623</strain>
    </source>
</reference>
<dbReference type="FunFam" id="3.30.40.10:FF:000358">
    <property type="entry name" value="RBR-type E3 ubiquitin transferase"/>
    <property type="match status" value="1"/>
</dbReference>
<dbReference type="FunCoup" id="A0A1B6PMS5">
    <property type="interactions" value="341"/>
</dbReference>
<evidence type="ECO:0000256" key="5">
    <source>
        <dbReference type="ARBA" id="ARBA00012251"/>
    </source>
</evidence>
<dbReference type="GO" id="GO:0008270">
    <property type="term" value="F:zinc ion binding"/>
    <property type="evidence" value="ECO:0007669"/>
    <property type="project" value="UniProtKB-KW"/>
</dbReference>
<dbReference type="GO" id="GO:0000151">
    <property type="term" value="C:ubiquitin ligase complex"/>
    <property type="evidence" value="ECO:0000318"/>
    <property type="project" value="GO_Central"/>
</dbReference>
<dbReference type="AlphaFoldDB" id="A0A1B6PMS5"/>
<evidence type="ECO:0000256" key="6">
    <source>
        <dbReference type="ARBA" id="ARBA00022679"/>
    </source>
</evidence>
<evidence type="ECO:0000256" key="11">
    <source>
        <dbReference type="ARBA" id="ARBA00022833"/>
    </source>
</evidence>
<dbReference type="InterPro" id="IPR017907">
    <property type="entry name" value="Znf_RING_CS"/>
</dbReference>
<accession>A0A1B6PMS5</accession>
<evidence type="ECO:0000259" key="16">
    <source>
        <dbReference type="PROSITE" id="PS51873"/>
    </source>
</evidence>
<evidence type="ECO:0000259" key="15">
    <source>
        <dbReference type="PROSITE" id="PS50908"/>
    </source>
</evidence>
<evidence type="ECO:0000256" key="9">
    <source>
        <dbReference type="ARBA" id="ARBA00022771"/>
    </source>
</evidence>
<dbReference type="InterPro" id="IPR044066">
    <property type="entry name" value="TRIAD_supradom"/>
</dbReference>
<evidence type="ECO:0000256" key="1">
    <source>
        <dbReference type="ARBA" id="ARBA00001798"/>
    </source>
</evidence>
<name>A0A1B6PMS5_SORBI</name>
<dbReference type="PROSITE" id="PS51873">
    <property type="entry name" value="TRIAD"/>
    <property type="match status" value="1"/>
</dbReference>
<keyword evidence="8" id="KW-0677">Repeat</keyword>
<dbReference type="InterPro" id="IPR006575">
    <property type="entry name" value="RWD_dom"/>
</dbReference>
<dbReference type="InterPro" id="IPR002867">
    <property type="entry name" value="IBR_dom"/>
</dbReference>
<dbReference type="OMA" id="RANYCTM"/>
<dbReference type="KEGG" id="sbi:8071093"/>
<evidence type="ECO:0000256" key="7">
    <source>
        <dbReference type="ARBA" id="ARBA00022723"/>
    </source>
</evidence>
<dbReference type="Pfam" id="PF26200">
    <property type="entry name" value="Rcat_RNF216"/>
    <property type="match status" value="1"/>
</dbReference>
<keyword evidence="10" id="KW-0833">Ubl conjugation pathway</keyword>
<dbReference type="CDD" id="cd20341">
    <property type="entry name" value="BRcat_RBR_RNF14"/>
    <property type="match status" value="1"/>
</dbReference>
<evidence type="ECO:0000256" key="10">
    <source>
        <dbReference type="ARBA" id="ARBA00022786"/>
    </source>
</evidence>
<feature type="compositionally biased region" description="Low complexity" evidence="13">
    <location>
        <begin position="17"/>
        <end position="31"/>
    </location>
</feature>
<evidence type="ECO:0000313" key="18">
    <source>
        <dbReference type="Proteomes" id="UP000000768"/>
    </source>
</evidence>
<gene>
    <name evidence="17" type="ORF">SORBI_3006G199500</name>
</gene>
<comment type="function">
    <text evidence="3">Might act as an E3 ubiquitin-protein ligase, or as part of E3 complex, which accepts ubiquitin from specific E2 ubiquitin-conjugating enzymes and then transfers it to substrates.</text>
</comment>
<dbReference type="GO" id="GO:0016567">
    <property type="term" value="P:protein ubiquitination"/>
    <property type="evidence" value="ECO:0007669"/>
    <property type="project" value="InterPro"/>
</dbReference>
<dbReference type="SUPFAM" id="SSF54495">
    <property type="entry name" value="UBC-like"/>
    <property type="match status" value="1"/>
</dbReference>
<evidence type="ECO:0000259" key="14">
    <source>
        <dbReference type="PROSITE" id="PS50089"/>
    </source>
</evidence>
<dbReference type="Pfam" id="PF05773">
    <property type="entry name" value="RWD"/>
    <property type="match status" value="1"/>
</dbReference>
<evidence type="ECO:0000256" key="4">
    <source>
        <dbReference type="ARBA" id="ARBA00005884"/>
    </source>
</evidence>
<dbReference type="Proteomes" id="UP000000768">
    <property type="component" value="Chromosome 6"/>
</dbReference>
<feature type="domain" description="RWD" evidence="15">
    <location>
        <begin position="90"/>
        <end position="233"/>
    </location>
</feature>
<dbReference type="PROSITE" id="PS50908">
    <property type="entry name" value="RWD"/>
    <property type="match status" value="1"/>
</dbReference>
<dbReference type="InterPro" id="IPR016135">
    <property type="entry name" value="UBQ-conjugating_enzyme/RWD"/>
</dbReference>
<dbReference type="Gramene" id="KXG26966">
    <property type="protein sequence ID" value="KXG26966"/>
    <property type="gene ID" value="SORBI_3006G199500"/>
</dbReference>
<dbReference type="EMBL" id="CM000765">
    <property type="protein sequence ID" value="KXG26966.2"/>
    <property type="molecule type" value="Genomic_DNA"/>
</dbReference>
<dbReference type="CDD" id="cd23821">
    <property type="entry name" value="RWD_IMPACT"/>
    <property type="match status" value="1"/>
</dbReference>
<sequence length="574" mass="64759">MAALASGSTSGRFSDKASSSDGAGSSAVAAEGGYEAEEGVLDLDSPWVAATEAESRLEAAGTAAGVGLSLLAGEELEEYEIRDNQQRQEDELTALEAIYGDDLIVFENKGGLRSFQIYIHYHLPDGIEVCAKLSAPNASPRDVGWCDYKHDDGPDEFSYTCNFEYLPPLILTCLLPRSYPSKDPPSFTVTAKWMDGPYVSQLCQMLDTIWAGLPGQEVVYQWVEWLHNSSMSYLWIDGNMTLGPDIVNHNADHRAISRTNSLESVIPLMLSYSSKKRYQAFLEAIHMCMICLNQTKGSNFIRLPCQHLFCVKCMETLCRLHVKEGSVFQLICPDSKCKDSIPPYVLKRLLTEAEYERWDRLLLQKTLDSMSNVVYCPNCVIGCMEDEDNNAQCPKCSFVFCSFCKGPCHPGKKCLTPEEQIQLRKVSGRMTEKEMAQELFNIRQLYKDVRLCPRCRMAIAKTEGCNKMVCGNCGQFFCFACGKAISGYQHFRDQDCKLFAARDIAAWERQMAEIQPERLMRNAARPIGSTVRCPKCRAQNFKDDEKYIFCWACMTDYCMFCRRKIQNRKGHSCI</sequence>
<dbReference type="PROSITE" id="PS50089">
    <property type="entry name" value="ZF_RING_2"/>
    <property type="match status" value="1"/>
</dbReference>
<dbReference type="InParanoid" id="A0A1B6PMS5"/>
<dbReference type="InterPro" id="IPR001841">
    <property type="entry name" value="Znf_RING"/>
</dbReference>
<keyword evidence="7" id="KW-0479">Metal-binding</keyword>
<evidence type="ECO:0000313" key="17">
    <source>
        <dbReference type="EMBL" id="KXG26966.2"/>
    </source>
</evidence>
<feature type="compositionally biased region" description="Polar residues" evidence="13">
    <location>
        <begin position="1"/>
        <end position="12"/>
    </location>
</feature>
<keyword evidence="9 12" id="KW-0863">Zinc-finger</keyword>
<dbReference type="OrthoDB" id="1431934at2759"/>
<evidence type="ECO:0000256" key="2">
    <source>
        <dbReference type="ARBA" id="ARBA00001947"/>
    </source>
</evidence>
<keyword evidence="11" id="KW-0862">Zinc</keyword>
<dbReference type="PROSITE" id="PS00518">
    <property type="entry name" value="ZF_RING_1"/>
    <property type="match status" value="1"/>
</dbReference>
<dbReference type="SMART" id="SM00591">
    <property type="entry name" value="RWD"/>
    <property type="match status" value="1"/>
</dbReference>
<reference evidence="18" key="2">
    <citation type="journal article" date="2018" name="Plant J.">
        <title>The Sorghum bicolor reference genome: improved assembly, gene annotations, a transcriptome atlas, and signatures of genome organization.</title>
        <authorList>
            <person name="McCormick R.F."/>
            <person name="Truong S.K."/>
            <person name="Sreedasyam A."/>
            <person name="Jenkins J."/>
            <person name="Shu S."/>
            <person name="Sims D."/>
            <person name="Kennedy M."/>
            <person name="Amirebrahimi M."/>
            <person name="Weers B.D."/>
            <person name="McKinley B."/>
            <person name="Mattison A."/>
            <person name="Morishige D.T."/>
            <person name="Grimwood J."/>
            <person name="Schmutz J."/>
            <person name="Mullet J.E."/>
        </authorList>
    </citation>
    <scope>NUCLEOTIDE SEQUENCE [LARGE SCALE GENOMIC DNA]</scope>
    <source>
        <strain evidence="18">cv. BTx623</strain>
    </source>
</reference>
<dbReference type="EC" id="2.3.2.31" evidence="5"/>
<dbReference type="Pfam" id="PF01485">
    <property type="entry name" value="IBR"/>
    <property type="match status" value="1"/>
</dbReference>
<evidence type="ECO:0000256" key="13">
    <source>
        <dbReference type="SAM" id="MobiDB-lite"/>
    </source>
</evidence>
<organism evidence="17 18">
    <name type="scientific">Sorghum bicolor</name>
    <name type="common">Sorghum</name>
    <name type="synonym">Sorghum vulgare</name>
    <dbReference type="NCBI Taxonomy" id="4558"/>
    <lineage>
        <taxon>Eukaryota</taxon>
        <taxon>Viridiplantae</taxon>
        <taxon>Streptophyta</taxon>
        <taxon>Embryophyta</taxon>
        <taxon>Tracheophyta</taxon>
        <taxon>Spermatophyta</taxon>
        <taxon>Magnoliopsida</taxon>
        <taxon>Liliopsida</taxon>
        <taxon>Poales</taxon>
        <taxon>Poaceae</taxon>
        <taxon>PACMAD clade</taxon>
        <taxon>Panicoideae</taxon>
        <taxon>Andropogonodae</taxon>
        <taxon>Andropogoneae</taxon>
        <taxon>Sorghinae</taxon>
        <taxon>Sorghum</taxon>
    </lineage>
</organism>
<comment type="catalytic activity">
    <reaction evidence="1">
        <text>[E2 ubiquitin-conjugating enzyme]-S-ubiquitinyl-L-cysteine + [acceptor protein]-L-lysine = [E2 ubiquitin-conjugating enzyme]-L-cysteine + [acceptor protein]-N(6)-ubiquitinyl-L-lysine.</text>
        <dbReference type="EC" id="2.3.2.31"/>
    </reaction>
</comment>
<dbReference type="GO" id="GO:0006511">
    <property type="term" value="P:ubiquitin-dependent protein catabolic process"/>
    <property type="evidence" value="ECO:0000318"/>
    <property type="project" value="GO_Central"/>
</dbReference>
<dbReference type="InterPro" id="IPR013083">
    <property type="entry name" value="Znf_RING/FYVE/PHD"/>
</dbReference>
<feature type="domain" description="RING-type" evidence="16">
    <location>
        <begin position="284"/>
        <end position="500"/>
    </location>
</feature>
<keyword evidence="6" id="KW-0808">Transferase</keyword>
<dbReference type="GO" id="GO:0031624">
    <property type="term" value="F:ubiquitin conjugating enzyme binding"/>
    <property type="evidence" value="ECO:0000318"/>
    <property type="project" value="GO_Central"/>
</dbReference>
<dbReference type="Gene3D" id="3.30.40.10">
    <property type="entry name" value="Zinc/RING finger domain, C3HC4 (zinc finger)"/>
    <property type="match status" value="1"/>
</dbReference>
<dbReference type="GO" id="GO:0061630">
    <property type="term" value="F:ubiquitin protein ligase activity"/>
    <property type="evidence" value="ECO:0000318"/>
    <property type="project" value="GO_Central"/>
</dbReference>
<evidence type="ECO:0000256" key="8">
    <source>
        <dbReference type="ARBA" id="ARBA00022737"/>
    </source>
</evidence>
<keyword evidence="18" id="KW-1185">Reference proteome</keyword>
<protein>
    <recommendedName>
        <fullName evidence="5">RBR-type E3 ubiquitin transferase</fullName>
        <ecNumber evidence="5">2.3.2.31</ecNumber>
    </recommendedName>
</protein>
<dbReference type="SUPFAM" id="SSF57850">
    <property type="entry name" value="RING/U-box"/>
    <property type="match status" value="3"/>
</dbReference>
<evidence type="ECO:0000256" key="12">
    <source>
        <dbReference type="PROSITE-ProRule" id="PRU00175"/>
    </source>
</evidence>
<dbReference type="PANTHER" id="PTHR11685">
    <property type="entry name" value="RBR FAMILY RING FINGER AND IBR DOMAIN-CONTAINING"/>
    <property type="match status" value="1"/>
</dbReference>
<comment type="similarity">
    <text evidence="4">Belongs to the RBR family. Ariadne subfamily.</text>
</comment>
<feature type="domain" description="RING-type" evidence="14">
    <location>
        <begin position="288"/>
        <end position="336"/>
    </location>
</feature>
<dbReference type="SMART" id="SM00184">
    <property type="entry name" value="RING"/>
    <property type="match status" value="2"/>
</dbReference>
<feature type="region of interest" description="Disordered" evidence="13">
    <location>
        <begin position="1"/>
        <end position="31"/>
    </location>
</feature>
<dbReference type="Gene3D" id="3.10.110.10">
    <property type="entry name" value="Ubiquitin Conjugating Enzyme"/>
    <property type="match status" value="1"/>
</dbReference>
<proteinExistence type="inferred from homology"/>
<dbReference type="GO" id="GO:0005737">
    <property type="term" value="C:cytoplasm"/>
    <property type="evidence" value="ECO:0000318"/>
    <property type="project" value="GO_Central"/>
</dbReference>
<dbReference type="InterPro" id="IPR031127">
    <property type="entry name" value="E3_UB_ligase_RBR"/>
</dbReference>
<dbReference type="eggNOG" id="KOG1814">
    <property type="taxonomic scope" value="Eukaryota"/>
</dbReference>